<proteinExistence type="predicted"/>
<evidence type="ECO:0000259" key="3">
    <source>
        <dbReference type="Pfam" id="PF14319"/>
    </source>
</evidence>
<dbReference type="AlphaFoldDB" id="A0AAW7X8C0"/>
<evidence type="ECO:0000259" key="2">
    <source>
        <dbReference type="Pfam" id="PF04986"/>
    </source>
</evidence>
<dbReference type="GO" id="GO:0006313">
    <property type="term" value="P:DNA transposition"/>
    <property type="evidence" value="ECO:0007669"/>
    <property type="project" value="InterPro"/>
</dbReference>
<dbReference type="PANTHER" id="PTHR37023">
    <property type="entry name" value="TRANSPOSASE"/>
    <property type="match status" value="1"/>
</dbReference>
<name>A0AAW7X8C0_9GAMM</name>
<accession>A0AAW7X8C0</accession>
<organism evidence="4 5">
    <name type="scientific">Saccharophagus degradans</name>
    <dbReference type="NCBI Taxonomy" id="86304"/>
    <lineage>
        <taxon>Bacteria</taxon>
        <taxon>Pseudomonadati</taxon>
        <taxon>Pseudomonadota</taxon>
        <taxon>Gammaproteobacteria</taxon>
        <taxon>Cellvibrionales</taxon>
        <taxon>Cellvibrionaceae</taxon>
        <taxon>Saccharophagus</taxon>
    </lineage>
</organism>
<gene>
    <name evidence="4" type="ORF">Q4521_16615</name>
</gene>
<dbReference type="RefSeq" id="WP_303493564.1">
    <property type="nucleotide sequence ID" value="NZ_JAUOPB010000013.1"/>
</dbReference>
<evidence type="ECO:0000313" key="4">
    <source>
        <dbReference type="EMBL" id="MDO6424110.1"/>
    </source>
</evidence>
<feature type="region of interest" description="Disordered" evidence="1">
    <location>
        <begin position="376"/>
        <end position="406"/>
    </location>
</feature>
<dbReference type="InterPro" id="IPR026889">
    <property type="entry name" value="Zn_Tnp"/>
</dbReference>
<dbReference type="EMBL" id="JAUOPB010000013">
    <property type="protein sequence ID" value="MDO6424110.1"/>
    <property type="molecule type" value="Genomic_DNA"/>
</dbReference>
<dbReference type="Pfam" id="PF14319">
    <property type="entry name" value="Zn_Tnp_IS91"/>
    <property type="match status" value="1"/>
</dbReference>
<evidence type="ECO:0000256" key="1">
    <source>
        <dbReference type="SAM" id="MobiDB-lite"/>
    </source>
</evidence>
<feature type="compositionally biased region" description="Basic residues" evidence="1">
    <location>
        <begin position="395"/>
        <end position="406"/>
    </location>
</feature>
<comment type="caution">
    <text evidence="4">The sequence shown here is derived from an EMBL/GenBank/DDBJ whole genome shotgun (WGS) entry which is preliminary data.</text>
</comment>
<dbReference type="GO" id="GO:0003677">
    <property type="term" value="F:DNA binding"/>
    <property type="evidence" value="ECO:0007669"/>
    <property type="project" value="InterPro"/>
</dbReference>
<dbReference type="Proteomes" id="UP001169760">
    <property type="component" value="Unassembled WGS sequence"/>
</dbReference>
<sequence length="406" mass="46542">MSDRTIQNLILSHKPYLDSIPKPLKIIKAIDKMSRCRTSAMGTSVYVCSKDNGTQEQHHSCRHRSCYLCAQKKRLEWLEKQKEKLLDCPHFHVVFTIPHEYLALWRFNESAMSRILFRAAQETLTTLIGDPKYGGVCPGIMMALHTWGRKLDLHPHVHCLVSAGGADKNGDWKALGRYLVPSGVIRAVFRGKFQAMLAQGLREYEIVLPDELTLAEFWRTYRDVYRKDWCVRIEERYEHGKGVVVYLARYCKGGPLHPKQIVSASDSHIRMSYLDHRDKRVKVQALEKRVFFQRLLSHVPAEGLHTVRYLGLYAPAAKVKYRRCVGSLGTLDGVQLPYGEQLRSMVVYCKTCGAPMNLSHQLWRPRKAISINKEGRRDCASGPVQQHDESDHANVLRKKANRYSSG</sequence>
<dbReference type="PANTHER" id="PTHR37023:SF1">
    <property type="entry name" value="ISSOD25 TRANSPOSASE TNPA_ISSOD25"/>
    <property type="match status" value="1"/>
</dbReference>
<dbReference type="GO" id="GO:0004803">
    <property type="term" value="F:transposase activity"/>
    <property type="evidence" value="ECO:0007669"/>
    <property type="project" value="InterPro"/>
</dbReference>
<feature type="domain" description="Transposase zinc-binding" evidence="3">
    <location>
        <begin position="24"/>
        <end position="97"/>
    </location>
</feature>
<dbReference type="Pfam" id="PF04986">
    <property type="entry name" value="Y2_Tnp"/>
    <property type="match status" value="1"/>
</dbReference>
<feature type="domain" description="Transposase IS801/IS1294" evidence="2">
    <location>
        <begin position="139"/>
        <end position="316"/>
    </location>
</feature>
<evidence type="ECO:0000313" key="5">
    <source>
        <dbReference type="Proteomes" id="UP001169760"/>
    </source>
</evidence>
<dbReference type="InterPro" id="IPR007069">
    <property type="entry name" value="Transposase_32"/>
</dbReference>
<reference evidence="4" key="1">
    <citation type="submission" date="2023-07" db="EMBL/GenBank/DDBJ databases">
        <title>Genome content predicts the carbon catabolic preferences of heterotrophic bacteria.</title>
        <authorList>
            <person name="Gralka M."/>
        </authorList>
    </citation>
    <scope>NUCLEOTIDE SEQUENCE</scope>
    <source>
        <strain evidence="4">I3M17_2</strain>
    </source>
</reference>
<protein>
    <submittedName>
        <fullName evidence="4">Transposase</fullName>
    </submittedName>
</protein>